<dbReference type="AlphaFoldDB" id="A0A930FPF2"/>
<dbReference type="SUPFAM" id="SSF50969">
    <property type="entry name" value="YVTN repeat-like/Quinoprotein amine dehydrogenase"/>
    <property type="match status" value="1"/>
</dbReference>
<dbReference type="Proteomes" id="UP000757890">
    <property type="component" value="Unassembled WGS sequence"/>
</dbReference>
<reference evidence="1" key="1">
    <citation type="submission" date="2020-04" db="EMBL/GenBank/DDBJ databases">
        <title>Deep metagenomics examines the oral microbiome during advanced dental caries in children, revealing novel taxa and co-occurrences with host molecules.</title>
        <authorList>
            <person name="Baker J.L."/>
            <person name="Morton J.T."/>
            <person name="Dinis M."/>
            <person name="Alvarez R."/>
            <person name="Tran N.C."/>
            <person name="Knight R."/>
            <person name="Edlund A."/>
        </authorList>
    </citation>
    <scope>NUCLEOTIDE SEQUENCE</scope>
    <source>
        <strain evidence="1">JCVI_32_bin.14</strain>
    </source>
</reference>
<dbReference type="InterPro" id="IPR011044">
    <property type="entry name" value="Quino_amine_DH_bsu"/>
</dbReference>
<accession>A0A930FPF2</accession>
<proteinExistence type="predicted"/>
<sequence>MKKMKTMLIFLLLGMTWLLLFFLTGNKTPWGMFDGEKAEGETIVSLGNVAGRNYDRMGFDGGEILYSPVNRGWIVGTIKGEMYHFSIEGYERWSRTIGIGEIRSLALSKDNRIVYFGESSPSGTLYALEVATGDILWKFDGVDVVGVENEIRAYPIPIHVETDKEGNVYAIFYRSTVSKNHSRAYISRIISFDERGNERWRYPLNENMDSWINWGSVSFATGRFAFASANYDKSGPEERKYNKNIYVLDKDKGTLISAKDIPAAPLFEITTIRNGPNYSEDGKYLSAMTSDGRGILFDENGSILWQRVLSKPHKVAGGWYNAAGRDAYIVPEGVVFTTINTFNRANWQIPAPIIHPSSNSVYLFDMEGAYKFKYTAGAEVEGITFSSSGIAAIAIGRNVRNHDYGAHGAAVISLVNGKELNRYHTKGPIQAISISDDGKYAAGIEVPAVTPDGDLIGSYDLHIWNRENDND</sequence>
<comment type="caution">
    <text evidence="1">The sequence shown here is derived from an EMBL/GenBank/DDBJ whole genome shotgun (WGS) entry which is preliminary data.</text>
</comment>
<name>A0A930FPF2_9FIRM</name>
<dbReference type="InterPro" id="IPR015943">
    <property type="entry name" value="WD40/YVTN_repeat-like_dom_sf"/>
</dbReference>
<dbReference type="Gene3D" id="2.130.10.10">
    <property type="entry name" value="YVTN repeat-like/Quinoprotein amine dehydrogenase"/>
    <property type="match status" value="1"/>
</dbReference>
<protein>
    <submittedName>
        <fullName evidence="1">PQQ-binding-like beta-propeller repeat protein</fullName>
    </submittedName>
</protein>
<evidence type="ECO:0000313" key="2">
    <source>
        <dbReference type="Proteomes" id="UP000757890"/>
    </source>
</evidence>
<dbReference type="InterPro" id="IPR018391">
    <property type="entry name" value="PQQ_b-propeller_rpt"/>
</dbReference>
<dbReference type="SMART" id="SM00564">
    <property type="entry name" value="PQQ"/>
    <property type="match status" value="2"/>
</dbReference>
<gene>
    <name evidence="1" type="ORF">HXL70_03855</name>
</gene>
<dbReference type="EMBL" id="JABZMK010000012">
    <property type="protein sequence ID" value="MBF1129165.1"/>
    <property type="molecule type" value="Genomic_DNA"/>
</dbReference>
<evidence type="ECO:0000313" key="1">
    <source>
        <dbReference type="EMBL" id="MBF1129165.1"/>
    </source>
</evidence>
<organism evidence="1 2">
    <name type="scientific">Dialister invisus</name>
    <dbReference type="NCBI Taxonomy" id="218538"/>
    <lineage>
        <taxon>Bacteria</taxon>
        <taxon>Bacillati</taxon>
        <taxon>Bacillota</taxon>
        <taxon>Negativicutes</taxon>
        <taxon>Veillonellales</taxon>
        <taxon>Veillonellaceae</taxon>
        <taxon>Dialister</taxon>
    </lineage>
</organism>